<evidence type="ECO:0000313" key="2">
    <source>
        <dbReference type="Proteomes" id="UP000233293"/>
    </source>
</evidence>
<dbReference type="EMBL" id="PIUM01000040">
    <property type="protein sequence ID" value="PKU21978.1"/>
    <property type="molecule type" value="Genomic_DNA"/>
</dbReference>
<comment type="caution">
    <text evidence="1">The sequence shown here is derived from an EMBL/GenBank/DDBJ whole genome shotgun (WGS) entry which is preliminary data.</text>
</comment>
<dbReference type="AlphaFoldDB" id="A0A2N3PNK1"/>
<reference evidence="2" key="1">
    <citation type="submission" date="2017-12" db="EMBL/GenBank/DDBJ databases">
        <title>Draft genome sequence of Telmatospirillum siberiense 26-4b1T, an acidotolerant peatland alphaproteobacterium potentially involved in sulfur cycling.</title>
        <authorList>
            <person name="Hausmann B."/>
            <person name="Pjevac P."/>
            <person name="Schreck K."/>
            <person name="Herbold C.W."/>
            <person name="Daims H."/>
            <person name="Wagner M."/>
            <person name="Pester M."/>
            <person name="Loy A."/>
        </authorList>
    </citation>
    <scope>NUCLEOTIDE SEQUENCE [LARGE SCALE GENOMIC DNA]</scope>
    <source>
        <strain evidence="2">26-4b1</strain>
    </source>
</reference>
<evidence type="ECO:0000313" key="1">
    <source>
        <dbReference type="EMBL" id="PKU21978.1"/>
    </source>
</evidence>
<organism evidence="1 2">
    <name type="scientific">Telmatospirillum siberiense</name>
    <dbReference type="NCBI Taxonomy" id="382514"/>
    <lineage>
        <taxon>Bacteria</taxon>
        <taxon>Pseudomonadati</taxon>
        <taxon>Pseudomonadota</taxon>
        <taxon>Alphaproteobacteria</taxon>
        <taxon>Rhodospirillales</taxon>
        <taxon>Rhodospirillaceae</taxon>
        <taxon>Telmatospirillum</taxon>
    </lineage>
</organism>
<dbReference type="RefSeq" id="WP_101253200.1">
    <property type="nucleotide sequence ID" value="NZ_PIUM01000040.1"/>
</dbReference>
<accession>A0A2N3PNK1</accession>
<proteinExistence type="predicted"/>
<sequence length="143" mass="15317">MRPADQEADFIEVTRLEVATGRMMQRMGGLLSVQGLDMTPAEAASRSGLLSAFCLEAISLWSRMGGWTVAPRLAADGDGMMGVTMLAPPKLPSSVLLLCLYQVISDLPVKNGAMVVDGLIDKWYPLLPLNNEPATSSTAQPPR</sequence>
<gene>
    <name evidence="1" type="ORF">CWS72_24040</name>
</gene>
<protein>
    <submittedName>
        <fullName evidence="1">Uncharacterized protein</fullName>
    </submittedName>
</protein>
<name>A0A2N3PNK1_9PROT</name>
<dbReference type="Proteomes" id="UP000233293">
    <property type="component" value="Unassembled WGS sequence"/>
</dbReference>
<keyword evidence="2" id="KW-1185">Reference proteome</keyword>